<evidence type="ECO:0000313" key="2">
    <source>
        <dbReference type="EMBL" id="KYF47645.1"/>
    </source>
</evidence>
<organism evidence="2 3">
    <name type="scientific">Sorangium cellulosum</name>
    <name type="common">Polyangium cellulosum</name>
    <dbReference type="NCBI Taxonomy" id="56"/>
    <lineage>
        <taxon>Bacteria</taxon>
        <taxon>Pseudomonadati</taxon>
        <taxon>Myxococcota</taxon>
        <taxon>Polyangia</taxon>
        <taxon>Polyangiales</taxon>
        <taxon>Polyangiaceae</taxon>
        <taxon>Sorangium</taxon>
    </lineage>
</organism>
<protein>
    <recommendedName>
        <fullName evidence="4">Outer membrane protein beta-barrel domain-containing protein</fullName>
    </recommendedName>
</protein>
<dbReference type="PROSITE" id="PS51257">
    <property type="entry name" value="PROKAR_LIPOPROTEIN"/>
    <property type="match status" value="1"/>
</dbReference>
<feature type="signal peptide" evidence="1">
    <location>
        <begin position="1"/>
        <end position="19"/>
    </location>
</feature>
<dbReference type="AlphaFoldDB" id="A0A150NZG4"/>
<dbReference type="Proteomes" id="UP000075420">
    <property type="component" value="Unassembled WGS sequence"/>
</dbReference>
<proteinExistence type="predicted"/>
<comment type="caution">
    <text evidence="2">The sequence shown here is derived from an EMBL/GenBank/DDBJ whole genome shotgun (WGS) entry which is preliminary data.</text>
</comment>
<evidence type="ECO:0008006" key="4">
    <source>
        <dbReference type="Google" id="ProtNLM"/>
    </source>
</evidence>
<keyword evidence="1" id="KW-0732">Signal</keyword>
<accession>A0A150NZG4</accession>
<dbReference type="EMBL" id="JELY01003597">
    <property type="protein sequence ID" value="KYF47645.1"/>
    <property type="molecule type" value="Genomic_DNA"/>
</dbReference>
<evidence type="ECO:0000256" key="1">
    <source>
        <dbReference type="SAM" id="SignalP"/>
    </source>
</evidence>
<evidence type="ECO:0000313" key="3">
    <source>
        <dbReference type="Proteomes" id="UP000075420"/>
    </source>
</evidence>
<name>A0A150NZG4_SORCE</name>
<gene>
    <name evidence="2" type="ORF">BE08_31510</name>
</gene>
<feature type="chain" id="PRO_5007565402" description="Outer membrane protein beta-barrel domain-containing protein" evidence="1">
    <location>
        <begin position="20"/>
        <end position="278"/>
    </location>
</feature>
<sequence length="278" mass="29647">MRLLASALLCLWTCGCAPALSTFQPAHVADKGHVQAELGLDVSIPTGTIASLIDAGVVLADVAESRELTEGERRTLFEAGGSLALNPPSATPHLGIGYTALDRWELNLRYTGSALRLGTRYQLLKRDKDGVDLTAGVGVGRYVLGFPVVGVLGIVELEDFTRWQIDLPIQIGTAGKWYRVWGGPRLMFTTFDAGLTVTLPAFSGYPGEREIASFSGTGLYVGGQAGVAFGYKHVFFGVELTLAELFTGGELSVLGERAVAVDLDSFVVYPTVGLMVEF</sequence>
<reference evidence="2 3" key="1">
    <citation type="submission" date="2014-02" db="EMBL/GenBank/DDBJ databases">
        <title>The small core and large imbalanced accessory genome model reveals a collaborative survival strategy of Sorangium cellulosum strains in nature.</title>
        <authorList>
            <person name="Han K."/>
            <person name="Peng R."/>
            <person name="Blom J."/>
            <person name="Li Y.-Z."/>
        </authorList>
    </citation>
    <scope>NUCLEOTIDE SEQUENCE [LARGE SCALE GENOMIC DNA]</scope>
    <source>
        <strain evidence="2 3">So0157-25</strain>
    </source>
</reference>